<sequence length="403" mass="44088">MKVSVKALFENGGIRCIRKDDQDTSHPARIAYVTGKTVNAARALGTSNEAMKTGDGDPDVTYGSIVSVSRSADGSSAGRVFSPGEMAPFYLSVDDKEICLSGSGMLALREQMVAMTRNGGELTKDQRNALEGIQEIFEMVVSAPDTDRFPAHLIAQSYLASMVDAFGEVDLPIDEDRFVRKSRADLLRARIAMLDARHPDGISSARPLRDLLGAAGIEVGESGVGAEIRSPAMAQINEEAIRRIVLGNEHMCRDVFGAMTATPVSELSAAMIPLDSLDQLRTNKSNRRLSGEWIDQVGARARRITQGSMPGYRFEMDVFSEGGRDFLTISDNVGQKNNVAFVYSWPTSERIPVMDIEIGRVLNVSPEEDPGEEEIERLSHVLGQLEAVNLTDMDQDIERVRFD</sequence>
<evidence type="ECO:0000313" key="1">
    <source>
        <dbReference type="EMBL" id="KKO01858.1"/>
    </source>
</evidence>
<gene>
    <name evidence="1" type="ORF">LCGC14_0112130</name>
</gene>
<proteinExistence type="predicted"/>
<protein>
    <submittedName>
        <fullName evidence="1">Uncharacterized protein</fullName>
    </submittedName>
</protein>
<accession>A0A0F9VPM4</accession>
<reference evidence="1" key="1">
    <citation type="journal article" date="2015" name="Nature">
        <title>Complex archaea that bridge the gap between prokaryotes and eukaryotes.</title>
        <authorList>
            <person name="Spang A."/>
            <person name="Saw J.H."/>
            <person name="Jorgensen S.L."/>
            <person name="Zaremba-Niedzwiedzka K."/>
            <person name="Martijn J."/>
            <person name="Lind A.E."/>
            <person name="van Eijk R."/>
            <person name="Schleper C."/>
            <person name="Guy L."/>
            <person name="Ettema T.J."/>
        </authorList>
    </citation>
    <scope>NUCLEOTIDE SEQUENCE</scope>
</reference>
<dbReference type="AlphaFoldDB" id="A0A0F9VPM4"/>
<organism evidence="1">
    <name type="scientific">marine sediment metagenome</name>
    <dbReference type="NCBI Taxonomy" id="412755"/>
    <lineage>
        <taxon>unclassified sequences</taxon>
        <taxon>metagenomes</taxon>
        <taxon>ecological metagenomes</taxon>
    </lineage>
</organism>
<dbReference type="EMBL" id="LAZR01000033">
    <property type="protein sequence ID" value="KKO01858.1"/>
    <property type="molecule type" value="Genomic_DNA"/>
</dbReference>
<name>A0A0F9VPM4_9ZZZZ</name>
<comment type="caution">
    <text evidence="1">The sequence shown here is derived from an EMBL/GenBank/DDBJ whole genome shotgun (WGS) entry which is preliminary data.</text>
</comment>